<proteinExistence type="predicted"/>
<reference evidence="1" key="1">
    <citation type="submission" date="2022-06" db="EMBL/GenBank/DDBJ databases">
        <title>Lutimaribacter sp. EGI FJ00013, a novel bacterium isolated from a salt lake sediment enrichment.</title>
        <authorList>
            <person name="Gao L."/>
            <person name="Fang B.-Z."/>
            <person name="Li W.-J."/>
        </authorList>
    </citation>
    <scope>NUCLEOTIDE SEQUENCE</scope>
    <source>
        <strain evidence="1">EGI FJ00013</strain>
    </source>
</reference>
<dbReference type="Proteomes" id="UP001203036">
    <property type="component" value="Unassembled WGS sequence"/>
</dbReference>
<comment type="caution">
    <text evidence="1">The sequence shown here is derived from an EMBL/GenBank/DDBJ whole genome shotgun (WGS) entry which is preliminary data.</text>
</comment>
<protein>
    <submittedName>
        <fullName evidence="1">Flagellar hook assembly protein FlgD</fullName>
    </submittedName>
</protein>
<organism evidence="1 2">
    <name type="scientific">Lutimaribacter degradans</name>
    <dbReference type="NCBI Taxonomy" id="2945989"/>
    <lineage>
        <taxon>Bacteria</taxon>
        <taxon>Pseudomonadati</taxon>
        <taxon>Pseudomonadota</taxon>
        <taxon>Alphaproteobacteria</taxon>
        <taxon>Rhodobacterales</taxon>
        <taxon>Roseobacteraceae</taxon>
        <taxon>Lutimaribacter</taxon>
    </lineage>
</organism>
<keyword evidence="1" id="KW-0969">Cilium</keyword>
<gene>
    <name evidence="1" type="primary">flgD</name>
    <name evidence="1" type="ORF">M8744_07000</name>
</gene>
<evidence type="ECO:0000313" key="2">
    <source>
        <dbReference type="Proteomes" id="UP001203036"/>
    </source>
</evidence>
<accession>A0ACC5ZUV2</accession>
<evidence type="ECO:0000313" key="1">
    <source>
        <dbReference type="EMBL" id="MCM2561885.1"/>
    </source>
</evidence>
<sequence length="222" mass="23366">MTDFNTIQPAFSQTAATQATSVQAQATLSSDFETFLKMLTVQMQNQDPLNPVESSEYAVQLATFSSVEQQVLTNDLLATLVGQSSGNISQIANWVGMDIRVAGSASFDGEPVAIWAEPAPGAVQADLVVRDSGGNEITRTGVEGSGGRLTWDGHLVGGGSALHGAYRFEIESRAEDGTVIDVSDAEIYTRVVEVQSTPRGLELLTESGDTVPASAVTGLRQA</sequence>
<keyword evidence="1" id="KW-0966">Cell projection</keyword>
<dbReference type="EMBL" id="JAMQGO010000003">
    <property type="protein sequence ID" value="MCM2561885.1"/>
    <property type="molecule type" value="Genomic_DNA"/>
</dbReference>
<keyword evidence="1" id="KW-0282">Flagellum</keyword>
<keyword evidence="2" id="KW-1185">Reference proteome</keyword>
<name>A0ACC5ZUV2_9RHOB</name>